<comment type="caution">
    <text evidence="6">The sequence shown here is derived from an EMBL/GenBank/DDBJ whole genome shotgun (WGS) entry which is preliminary data.</text>
</comment>
<comment type="similarity">
    <text evidence="1">Belongs to the Gfa family.</text>
</comment>
<dbReference type="GO" id="GO:0016846">
    <property type="term" value="F:carbon-sulfur lyase activity"/>
    <property type="evidence" value="ECO:0007669"/>
    <property type="project" value="InterPro"/>
</dbReference>
<reference evidence="7" key="1">
    <citation type="submission" date="2015-07" db="EMBL/GenBank/DDBJ databases">
        <authorList>
            <person name="Teixeira M.M."/>
            <person name="Souza R.C."/>
            <person name="Almeida L.G."/>
            <person name="Vicente V.A."/>
            <person name="de Hoog S."/>
            <person name="Bocca A.L."/>
            <person name="de Almeida S.R."/>
            <person name="Vasconcelos A.T."/>
            <person name="Felipe M.S."/>
        </authorList>
    </citation>
    <scope>NUCLEOTIDE SEQUENCE [LARGE SCALE GENOMIC DNA]</scope>
    <source>
        <strain evidence="7">KSF</strain>
    </source>
</reference>
<evidence type="ECO:0000256" key="3">
    <source>
        <dbReference type="ARBA" id="ARBA00022833"/>
    </source>
</evidence>
<feature type="domain" description="CENP-V/GFA" evidence="5">
    <location>
        <begin position="1"/>
        <end position="121"/>
    </location>
</feature>
<dbReference type="Gene3D" id="3.90.1590.10">
    <property type="entry name" value="glutathione-dependent formaldehyde- activating enzyme (gfa)"/>
    <property type="match status" value="1"/>
</dbReference>
<accession>A0A1C1CKT7</accession>
<evidence type="ECO:0000313" key="7">
    <source>
        <dbReference type="Proteomes" id="UP000094526"/>
    </source>
</evidence>
<dbReference type="EMBL" id="LGRB01000011">
    <property type="protein sequence ID" value="OCT49081.1"/>
    <property type="molecule type" value="Genomic_DNA"/>
</dbReference>
<dbReference type="PROSITE" id="PS51891">
    <property type="entry name" value="CENP_V_GFA"/>
    <property type="match status" value="1"/>
</dbReference>
<dbReference type="SUPFAM" id="SSF51316">
    <property type="entry name" value="Mss4-like"/>
    <property type="match status" value="2"/>
</dbReference>
<dbReference type="InterPro" id="IPR011057">
    <property type="entry name" value="Mss4-like_sf"/>
</dbReference>
<dbReference type="Proteomes" id="UP000094526">
    <property type="component" value="Unassembled WGS sequence"/>
</dbReference>
<dbReference type="Pfam" id="PF04828">
    <property type="entry name" value="GFA"/>
    <property type="match status" value="1"/>
</dbReference>
<name>A0A1C1CKT7_9EURO</name>
<dbReference type="OrthoDB" id="9985472at2759"/>
<dbReference type="InterPro" id="IPR006913">
    <property type="entry name" value="CENP-V/GFA"/>
</dbReference>
<protein>
    <submittedName>
        <fullName evidence="6">Putative glutathione-dependent formaldehyde-activating</fullName>
    </submittedName>
</protein>
<keyword evidence="3" id="KW-0862">Zinc</keyword>
<evidence type="ECO:0000259" key="5">
    <source>
        <dbReference type="PROSITE" id="PS51891"/>
    </source>
</evidence>
<keyword evidence="2" id="KW-0479">Metal-binding</keyword>
<dbReference type="VEuPathDB" id="FungiDB:G647_02839"/>
<evidence type="ECO:0000313" key="6">
    <source>
        <dbReference type="EMBL" id="OCT49081.1"/>
    </source>
</evidence>
<keyword evidence="7" id="KW-1185">Reference proteome</keyword>
<evidence type="ECO:0000256" key="2">
    <source>
        <dbReference type="ARBA" id="ARBA00022723"/>
    </source>
</evidence>
<sequence>MEGECLCKAVAVKVNDDNLFGEQRRGHICHCNNCRKVAGGIFGVNLTIEEEKVEFPKGKDNIKAYTVSLSMHLIAIYLSSPSAPHRHLHLIAICVSSPSNCALTHMMRMHDPDTLSGTPLQRFFCQTCGVPIMSITPLYKGKVVLKLGLYPKLPVPEWESFAERRQHWEKPFEGTIQYKTKVRSVSF</sequence>
<dbReference type="GO" id="GO:0046872">
    <property type="term" value="F:metal ion binding"/>
    <property type="evidence" value="ECO:0007669"/>
    <property type="project" value="UniProtKB-KW"/>
</dbReference>
<dbReference type="AlphaFoldDB" id="A0A1C1CKT7"/>
<gene>
    <name evidence="6" type="ORF">CLCR_11312</name>
</gene>
<dbReference type="STRING" id="86049.A0A1C1CKT7"/>
<organism evidence="6 7">
    <name type="scientific">Cladophialophora carrionii</name>
    <dbReference type="NCBI Taxonomy" id="86049"/>
    <lineage>
        <taxon>Eukaryota</taxon>
        <taxon>Fungi</taxon>
        <taxon>Dikarya</taxon>
        <taxon>Ascomycota</taxon>
        <taxon>Pezizomycotina</taxon>
        <taxon>Eurotiomycetes</taxon>
        <taxon>Chaetothyriomycetidae</taxon>
        <taxon>Chaetothyriales</taxon>
        <taxon>Herpotrichiellaceae</taxon>
        <taxon>Cladophialophora</taxon>
    </lineage>
</organism>
<evidence type="ECO:0000256" key="4">
    <source>
        <dbReference type="ARBA" id="ARBA00023239"/>
    </source>
</evidence>
<dbReference type="PANTHER" id="PTHR33337:SF43">
    <property type="entry name" value="CENP-V_GFA DOMAIN-CONTAINING PROTEIN"/>
    <property type="match status" value="1"/>
</dbReference>
<proteinExistence type="inferred from homology"/>
<keyword evidence="4" id="KW-0456">Lyase</keyword>
<dbReference type="PANTHER" id="PTHR33337">
    <property type="entry name" value="GFA DOMAIN-CONTAINING PROTEIN"/>
    <property type="match status" value="1"/>
</dbReference>
<dbReference type="VEuPathDB" id="FungiDB:CLCR_11312"/>
<evidence type="ECO:0000256" key="1">
    <source>
        <dbReference type="ARBA" id="ARBA00005495"/>
    </source>
</evidence>